<dbReference type="InterPro" id="IPR055756">
    <property type="entry name" value="DUF7332"/>
</dbReference>
<dbReference type="Pfam" id="PF24019">
    <property type="entry name" value="DUF7332"/>
    <property type="match status" value="1"/>
</dbReference>
<proteinExistence type="predicted"/>
<reference evidence="2 3" key="1">
    <citation type="submission" date="2017-06" db="EMBL/GenBank/DDBJ databases">
        <authorList>
            <person name="Kim H.J."/>
            <person name="Triplett B.A."/>
        </authorList>
    </citation>
    <scope>NUCLEOTIDE SEQUENCE [LARGE SCALE GENOMIC DNA]</scope>
    <source>
        <strain evidence="2 3">DSM 8800</strain>
    </source>
</reference>
<evidence type="ECO:0000313" key="3">
    <source>
        <dbReference type="Proteomes" id="UP000198397"/>
    </source>
</evidence>
<dbReference type="AlphaFoldDB" id="A0A238W4B8"/>
<feature type="region of interest" description="Disordered" evidence="1">
    <location>
        <begin position="37"/>
        <end position="56"/>
    </location>
</feature>
<sequence>MDSRSGPRLKTLALALAVLSCLALIGAPVAASVASTASTGNATPAGDPDEEFGDPVDPLTECFVGQGYPLSIGDPPTTIDAVVHLSVLTDPQNAGEFGIELSGTTGEDRIVTLAAGVRLDSAGLIATGVNPFAAFDVVYTYELRLPMFDGVIEETAYRDDGSPVGSAAGTVPC</sequence>
<protein>
    <submittedName>
        <fullName evidence="2">Uncharacterized protein</fullName>
    </submittedName>
</protein>
<accession>A0A238W4B8</accession>
<dbReference type="EMBL" id="FZNQ01000005">
    <property type="protein sequence ID" value="SNR40559.1"/>
    <property type="molecule type" value="Genomic_DNA"/>
</dbReference>
<keyword evidence="3" id="KW-1185">Reference proteome</keyword>
<dbReference type="OrthoDB" id="328061at2157"/>
<dbReference type="RefSeq" id="WP_089384322.1">
    <property type="nucleotide sequence ID" value="NZ_FZNQ01000005.1"/>
</dbReference>
<gene>
    <name evidence="2" type="ORF">SAMN06264855_10546</name>
</gene>
<evidence type="ECO:0000256" key="1">
    <source>
        <dbReference type="SAM" id="MobiDB-lite"/>
    </source>
</evidence>
<name>A0A238W4B8_HALVU</name>
<organism evidence="2 3">
    <name type="scientific">Halorubrum vacuolatum</name>
    <name type="common">Natronobacterium vacuolatum</name>
    <dbReference type="NCBI Taxonomy" id="63740"/>
    <lineage>
        <taxon>Archaea</taxon>
        <taxon>Methanobacteriati</taxon>
        <taxon>Methanobacteriota</taxon>
        <taxon>Stenosarchaea group</taxon>
        <taxon>Halobacteria</taxon>
        <taxon>Halobacteriales</taxon>
        <taxon>Haloferacaceae</taxon>
        <taxon>Halorubrum</taxon>
    </lineage>
</organism>
<dbReference type="Proteomes" id="UP000198397">
    <property type="component" value="Unassembled WGS sequence"/>
</dbReference>
<dbReference type="PROSITE" id="PS51257">
    <property type="entry name" value="PROKAR_LIPOPROTEIN"/>
    <property type="match status" value="1"/>
</dbReference>
<evidence type="ECO:0000313" key="2">
    <source>
        <dbReference type="EMBL" id="SNR40559.1"/>
    </source>
</evidence>